<dbReference type="AlphaFoldDB" id="A0A382CC97"/>
<keyword evidence="9" id="KW-0275">Fatty acid biosynthesis</keyword>
<keyword evidence="6" id="KW-0276">Fatty acid metabolism</keyword>
<dbReference type="UniPathway" id="UPA00655">
    <property type="reaction ID" value="UER00711"/>
</dbReference>
<dbReference type="GO" id="GO:0003989">
    <property type="term" value="F:acetyl-CoA carboxylase activity"/>
    <property type="evidence" value="ECO:0007669"/>
    <property type="project" value="InterPro"/>
</dbReference>
<dbReference type="NCBIfam" id="TIGR00513">
    <property type="entry name" value="accA"/>
    <property type="match status" value="1"/>
</dbReference>
<dbReference type="NCBIfam" id="NF041504">
    <property type="entry name" value="AccA_sub"/>
    <property type="match status" value="1"/>
</dbReference>
<dbReference type="PRINTS" id="PR01069">
    <property type="entry name" value="ACCCTRFRASEA"/>
</dbReference>
<dbReference type="GO" id="GO:0006633">
    <property type="term" value="P:fatty acid biosynthetic process"/>
    <property type="evidence" value="ECO:0007669"/>
    <property type="project" value="UniProtKB-KW"/>
</dbReference>
<keyword evidence="8" id="KW-0443">Lipid metabolism</keyword>
<evidence type="ECO:0000256" key="10">
    <source>
        <dbReference type="ARBA" id="ARBA00049152"/>
    </source>
</evidence>
<comment type="pathway">
    <text evidence="1">Lipid metabolism; malonyl-CoA biosynthesis; malonyl-CoA from acetyl-CoA: step 1/1.</text>
</comment>
<evidence type="ECO:0000256" key="5">
    <source>
        <dbReference type="ARBA" id="ARBA00022741"/>
    </source>
</evidence>
<dbReference type="GO" id="GO:2001295">
    <property type="term" value="P:malonyl-CoA biosynthetic process"/>
    <property type="evidence" value="ECO:0007669"/>
    <property type="project" value="UniProtKB-UniPathway"/>
</dbReference>
<protein>
    <recommendedName>
        <fullName evidence="2">acetyl-CoA carboxytransferase</fullName>
        <ecNumber evidence="2">2.1.3.15</ecNumber>
    </recommendedName>
</protein>
<gene>
    <name evidence="12" type="ORF">METZ01_LOCUS176560</name>
</gene>
<comment type="catalytic activity">
    <reaction evidence="10">
        <text>N(6)-carboxybiotinyl-L-lysyl-[protein] + acetyl-CoA = N(6)-biotinyl-L-lysyl-[protein] + malonyl-CoA</text>
        <dbReference type="Rhea" id="RHEA:54728"/>
        <dbReference type="Rhea" id="RHEA-COMP:10505"/>
        <dbReference type="Rhea" id="RHEA-COMP:10506"/>
        <dbReference type="ChEBI" id="CHEBI:57288"/>
        <dbReference type="ChEBI" id="CHEBI:57384"/>
        <dbReference type="ChEBI" id="CHEBI:83144"/>
        <dbReference type="ChEBI" id="CHEBI:83145"/>
        <dbReference type="EC" id="2.1.3.15"/>
    </reaction>
</comment>
<organism evidence="12">
    <name type="scientific">marine metagenome</name>
    <dbReference type="NCBI Taxonomy" id="408172"/>
    <lineage>
        <taxon>unclassified sequences</taxon>
        <taxon>metagenomes</taxon>
        <taxon>ecological metagenomes</taxon>
    </lineage>
</organism>
<dbReference type="EC" id="2.1.3.15" evidence="2"/>
<evidence type="ECO:0000259" key="11">
    <source>
        <dbReference type="PROSITE" id="PS50989"/>
    </source>
</evidence>
<dbReference type="PROSITE" id="PS50989">
    <property type="entry name" value="COA_CT_CTER"/>
    <property type="match status" value="1"/>
</dbReference>
<evidence type="ECO:0000256" key="1">
    <source>
        <dbReference type="ARBA" id="ARBA00004956"/>
    </source>
</evidence>
<feature type="domain" description="CoA carboxyltransferase C-terminal" evidence="11">
    <location>
        <begin position="40"/>
        <end position="294"/>
    </location>
</feature>
<dbReference type="GO" id="GO:0016743">
    <property type="term" value="F:carboxyl- or carbamoyltransferase activity"/>
    <property type="evidence" value="ECO:0007669"/>
    <property type="project" value="InterPro"/>
</dbReference>
<keyword evidence="3" id="KW-0444">Lipid biosynthesis</keyword>
<dbReference type="HAMAP" id="MF_00823">
    <property type="entry name" value="AcetylCoA_CT_alpha"/>
    <property type="match status" value="1"/>
</dbReference>
<evidence type="ECO:0000256" key="8">
    <source>
        <dbReference type="ARBA" id="ARBA00023098"/>
    </source>
</evidence>
<dbReference type="SUPFAM" id="SSF52096">
    <property type="entry name" value="ClpP/crotonase"/>
    <property type="match status" value="1"/>
</dbReference>
<evidence type="ECO:0000256" key="4">
    <source>
        <dbReference type="ARBA" id="ARBA00022679"/>
    </source>
</evidence>
<keyword evidence="4" id="KW-0808">Transferase</keyword>
<evidence type="ECO:0000313" key="12">
    <source>
        <dbReference type="EMBL" id="SVB23706.1"/>
    </source>
</evidence>
<dbReference type="PANTHER" id="PTHR42853">
    <property type="entry name" value="ACETYL-COENZYME A CARBOXYLASE CARBOXYL TRANSFERASE SUBUNIT ALPHA"/>
    <property type="match status" value="1"/>
</dbReference>
<dbReference type="GO" id="GO:0005524">
    <property type="term" value="F:ATP binding"/>
    <property type="evidence" value="ECO:0007669"/>
    <property type="project" value="UniProtKB-KW"/>
</dbReference>
<dbReference type="InterPro" id="IPR001095">
    <property type="entry name" value="Acetyl_CoA_COase_a_su"/>
</dbReference>
<proteinExistence type="inferred from homology"/>
<evidence type="ECO:0000256" key="2">
    <source>
        <dbReference type="ARBA" id="ARBA00011883"/>
    </source>
</evidence>
<accession>A0A382CC97</accession>
<dbReference type="InterPro" id="IPR029045">
    <property type="entry name" value="ClpP/crotonase-like_dom_sf"/>
</dbReference>
<name>A0A382CC97_9ZZZZ</name>
<dbReference type="NCBIfam" id="NF004344">
    <property type="entry name" value="PRK05724.1"/>
    <property type="match status" value="1"/>
</dbReference>
<dbReference type="PANTHER" id="PTHR42853:SF3">
    <property type="entry name" value="ACETYL-COENZYME A CARBOXYLASE CARBOXYL TRANSFERASE SUBUNIT ALPHA, CHLOROPLASTIC"/>
    <property type="match status" value="1"/>
</dbReference>
<evidence type="ECO:0000256" key="7">
    <source>
        <dbReference type="ARBA" id="ARBA00022840"/>
    </source>
</evidence>
<dbReference type="EMBL" id="UINC01033825">
    <property type="protein sequence ID" value="SVB23706.1"/>
    <property type="molecule type" value="Genomic_DNA"/>
</dbReference>
<evidence type="ECO:0000256" key="6">
    <source>
        <dbReference type="ARBA" id="ARBA00022832"/>
    </source>
</evidence>
<evidence type="ECO:0000256" key="3">
    <source>
        <dbReference type="ARBA" id="ARBA00022516"/>
    </source>
</evidence>
<keyword evidence="7" id="KW-0067">ATP-binding</keyword>
<reference evidence="12" key="1">
    <citation type="submission" date="2018-05" db="EMBL/GenBank/DDBJ databases">
        <authorList>
            <person name="Lanie J.A."/>
            <person name="Ng W.-L."/>
            <person name="Kazmierczak K.M."/>
            <person name="Andrzejewski T.M."/>
            <person name="Davidsen T.M."/>
            <person name="Wayne K.J."/>
            <person name="Tettelin H."/>
            <person name="Glass J.I."/>
            <person name="Rusch D."/>
            <person name="Podicherti R."/>
            <person name="Tsui H.-C.T."/>
            <person name="Winkler M.E."/>
        </authorList>
    </citation>
    <scope>NUCLEOTIDE SEQUENCE</scope>
</reference>
<keyword evidence="5" id="KW-0547">Nucleotide-binding</keyword>
<dbReference type="GO" id="GO:0009317">
    <property type="term" value="C:acetyl-CoA carboxylase complex"/>
    <property type="evidence" value="ECO:0007669"/>
    <property type="project" value="InterPro"/>
</dbReference>
<dbReference type="InterPro" id="IPR011763">
    <property type="entry name" value="COA_CT_C"/>
</dbReference>
<sequence>MANLPRLEFERDIIEVQDQIDGLVAAAERGGFDVSDELRGLRTKLDALKESAYQNLTPMEQVQVARHQDRPFTLDYVRRGFTNWMELHGDRSFRDDEAIVGGWASIGATSVMVIGHQKGRDMKENLRRNFGMSHPEGYRKALRLMRQAEKFGRPVITLIDTPGAYPGIGSEARGIAESIALNLREMLCLRVPLISVVIGEGGSGGALGLGVTDRILMLEHSIYSVISPEGCAAILWHSRDFKAEAAVALKLTSKDLLDLGIADEVIPEPAGGAHSDWDAAAEAVKVSIERNLRELAKFNVDDLVQKRREKYEAIGAWVESESTDRA</sequence>
<dbReference type="Gene3D" id="3.90.226.10">
    <property type="entry name" value="2-enoyl-CoA Hydratase, Chain A, domain 1"/>
    <property type="match status" value="1"/>
</dbReference>
<evidence type="ECO:0000256" key="9">
    <source>
        <dbReference type="ARBA" id="ARBA00023160"/>
    </source>
</evidence>
<dbReference type="Pfam" id="PF03255">
    <property type="entry name" value="ACCA"/>
    <property type="match status" value="1"/>
</dbReference>